<protein>
    <submittedName>
        <fullName evidence="2">Uncharacterized protein</fullName>
    </submittedName>
</protein>
<accession>A0ABT8SLC8</accession>
<evidence type="ECO:0000256" key="1">
    <source>
        <dbReference type="SAM" id="Phobius"/>
    </source>
</evidence>
<evidence type="ECO:0000313" key="2">
    <source>
        <dbReference type="EMBL" id="MDO1559311.1"/>
    </source>
</evidence>
<proteinExistence type="predicted"/>
<name>A0ABT8SLC8_9CAUL</name>
<reference evidence="2" key="1">
    <citation type="submission" date="2023-07" db="EMBL/GenBank/DDBJ databases">
        <title>Brevundimonas soil sp. nov., isolated from the soil of chemical plant.</title>
        <authorList>
            <person name="Wu N."/>
        </authorList>
    </citation>
    <scope>NUCLEOTIDE SEQUENCE</scope>
    <source>
        <strain evidence="2">XZ-24</strain>
    </source>
</reference>
<organism evidence="2 3">
    <name type="scientific">Peiella sedimenti</name>
    <dbReference type="NCBI Taxonomy" id="3061083"/>
    <lineage>
        <taxon>Bacteria</taxon>
        <taxon>Pseudomonadati</taxon>
        <taxon>Pseudomonadota</taxon>
        <taxon>Alphaproteobacteria</taxon>
        <taxon>Caulobacterales</taxon>
        <taxon>Caulobacteraceae</taxon>
        <taxon>Peiella</taxon>
    </lineage>
</organism>
<gene>
    <name evidence="2" type="ORF">Q0812_07710</name>
</gene>
<dbReference type="EMBL" id="JAUKTR010000003">
    <property type="protein sequence ID" value="MDO1559311.1"/>
    <property type="molecule type" value="Genomic_DNA"/>
</dbReference>
<sequence length="65" mass="6976">MSRNRLSPDLRRRRRGRVAAGSLGALFLVAALGVVAGLLLDRLIDLDGALDPGGEDWLDDDLFAS</sequence>
<keyword evidence="1" id="KW-0472">Membrane</keyword>
<dbReference type="Proteomes" id="UP001169063">
    <property type="component" value="Unassembled WGS sequence"/>
</dbReference>
<evidence type="ECO:0000313" key="3">
    <source>
        <dbReference type="Proteomes" id="UP001169063"/>
    </source>
</evidence>
<dbReference type="RefSeq" id="WP_302109747.1">
    <property type="nucleotide sequence ID" value="NZ_JAUKTR010000003.1"/>
</dbReference>
<keyword evidence="3" id="KW-1185">Reference proteome</keyword>
<keyword evidence="1" id="KW-0812">Transmembrane</keyword>
<keyword evidence="1" id="KW-1133">Transmembrane helix</keyword>
<comment type="caution">
    <text evidence="2">The sequence shown here is derived from an EMBL/GenBank/DDBJ whole genome shotgun (WGS) entry which is preliminary data.</text>
</comment>
<feature type="transmembrane region" description="Helical" evidence="1">
    <location>
        <begin position="20"/>
        <end position="40"/>
    </location>
</feature>